<evidence type="ECO:0000256" key="2">
    <source>
        <dbReference type="SAM" id="Phobius"/>
    </source>
</evidence>
<protein>
    <submittedName>
        <fullName evidence="3">Type II secretion system GspH family protein</fullName>
    </submittedName>
</protein>
<dbReference type="Gene3D" id="2.10.10.90">
    <property type="match status" value="1"/>
</dbReference>
<keyword evidence="2" id="KW-0472">Membrane</keyword>
<keyword evidence="2" id="KW-1133">Transmembrane helix</keyword>
<dbReference type="Pfam" id="PF07963">
    <property type="entry name" value="N_methyl"/>
    <property type="match status" value="1"/>
</dbReference>
<accession>A0AAP2UI09</accession>
<sequence length="486" mass="55420">MIKKTNNKGMTLVEIVVVLLIASIIMTITGGILVNSLGYFDTTTKKSLDKQTLDGVLDFISNEITYATDVRVSNTKPDDRDWHYLYVLKNDKNKGRLYRDGKAVFDDDYYINNRDLQMDVRGFTTNGYRLDLTLKYLNGTEEVYSTKNTYELVNFNINTTDKTTLFSNISSTTQLSENTKLYYIKDDSSNNSDDNENPKPTPSPTPDVGGNMVGNQINCLNTLNNWGMYAGATNYPIGVFVYHNNSWWQLMEINWNCFEPGNRDGETVNRYWKKIDDQFDYSSYYEVGDIVVNNGKKYICIKTFGAGATFYSAYYDKKIYIDLGEDAPDKYTTVHWKTYFKEYQEGDEEKYGKHNCKPLWQNNLTTVAEKLKNYDLDKVENYSDAGSYAIGSIVKEKYYSESSKNGIYDYCYYLKVLDGVGKPGSSASSGWQILDNSYRSNSAYLKSDVVYCGGIGYIKASNNISFDNNPSNNIYQTGINWDKIGG</sequence>
<feature type="region of interest" description="Disordered" evidence="1">
    <location>
        <begin position="185"/>
        <end position="211"/>
    </location>
</feature>
<dbReference type="PROSITE" id="PS00409">
    <property type="entry name" value="PROKAR_NTER_METHYL"/>
    <property type="match status" value="1"/>
</dbReference>
<dbReference type="AlphaFoldDB" id="A0AAP2UI09"/>
<evidence type="ECO:0000256" key="1">
    <source>
        <dbReference type="SAM" id="MobiDB-lite"/>
    </source>
</evidence>
<reference evidence="3" key="1">
    <citation type="submission" date="2022-06" db="EMBL/GenBank/DDBJ databases">
        <title>Isolation of gut microbiota from human fecal samples.</title>
        <authorList>
            <person name="Pamer E.G."/>
            <person name="Barat B."/>
            <person name="Waligurski E."/>
            <person name="Medina S."/>
            <person name="Paddock L."/>
            <person name="Mostad J."/>
        </authorList>
    </citation>
    <scope>NUCLEOTIDE SEQUENCE</scope>
    <source>
        <strain evidence="3">DFI.6.24</strain>
    </source>
</reference>
<dbReference type="InterPro" id="IPR012902">
    <property type="entry name" value="N_methyl_site"/>
</dbReference>
<name>A0AAP2UI09_9FIRM</name>
<gene>
    <name evidence="3" type="ORF">NE542_08400</name>
</gene>
<evidence type="ECO:0000313" key="3">
    <source>
        <dbReference type="EMBL" id="MCQ5061844.1"/>
    </source>
</evidence>
<organism evidence="3 4">
    <name type="scientific">Faecalibacillus intestinalis</name>
    <dbReference type="NCBI Taxonomy" id="1982626"/>
    <lineage>
        <taxon>Bacteria</taxon>
        <taxon>Bacillati</taxon>
        <taxon>Bacillota</taxon>
        <taxon>Erysipelotrichia</taxon>
        <taxon>Erysipelotrichales</taxon>
        <taxon>Coprobacillaceae</taxon>
        <taxon>Faecalibacillus</taxon>
    </lineage>
</organism>
<evidence type="ECO:0000313" key="4">
    <source>
        <dbReference type="Proteomes" id="UP001204814"/>
    </source>
</evidence>
<dbReference type="EMBL" id="JANGBO010000007">
    <property type="protein sequence ID" value="MCQ5061844.1"/>
    <property type="molecule type" value="Genomic_DNA"/>
</dbReference>
<feature type="transmembrane region" description="Helical" evidence="2">
    <location>
        <begin position="12"/>
        <end position="40"/>
    </location>
</feature>
<dbReference type="NCBIfam" id="TIGR02532">
    <property type="entry name" value="IV_pilin_GFxxxE"/>
    <property type="match status" value="1"/>
</dbReference>
<dbReference type="Proteomes" id="UP001204814">
    <property type="component" value="Unassembled WGS sequence"/>
</dbReference>
<dbReference type="RefSeq" id="WP_117347294.1">
    <property type="nucleotide sequence ID" value="NZ_JAJDKX010000029.1"/>
</dbReference>
<proteinExistence type="predicted"/>
<keyword evidence="2" id="KW-0812">Transmembrane</keyword>
<comment type="caution">
    <text evidence="3">The sequence shown here is derived from an EMBL/GenBank/DDBJ whole genome shotgun (WGS) entry which is preliminary data.</text>
</comment>